<reference evidence="2" key="1">
    <citation type="submission" date="2016-04" db="EMBL/GenBank/DDBJ databases">
        <authorList>
            <person name="Chen L."/>
            <person name="Zhuang W."/>
            <person name="Wang G."/>
        </authorList>
    </citation>
    <scope>NUCLEOTIDE SEQUENCE [LARGE SCALE GENOMIC DNA]</scope>
    <source>
        <strain evidence="2">208</strain>
    </source>
</reference>
<name>A0A1V9FPM3_9BACT</name>
<comment type="caution">
    <text evidence="1">The sequence shown here is derived from an EMBL/GenBank/DDBJ whole genome shotgun (WGS) entry which is preliminary data.</text>
</comment>
<protein>
    <recommendedName>
        <fullName evidence="3">NRDE family protein</fullName>
    </recommendedName>
</protein>
<evidence type="ECO:0008006" key="3">
    <source>
        <dbReference type="Google" id="ProtNLM"/>
    </source>
</evidence>
<dbReference type="RefSeq" id="WP_081164423.1">
    <property type="nucleotide sequence ID" value="NZ_LWBP01000156.1"/>
</dbReference>
<evidence type="ECO:0000313" key="1">
    <source>
        <dbReference type="EMBL" id="OQP60314.1"/>
    </source>
</evidence>
<dbReference type="AlphaFoldDB" id="A0A1V9FPM3"/>
<dbReference type="Proteomes" id="UP000192276">
    <property type="component" value="Unassembled WGS sequence"/>
</dbReference>
<proteinExistence type="predicted"/>
<dbReference type="OrthoDB" id="4380123at2"/>
<dbReference type="STRING" id="550983.A4R26_20370"/>
<keyword evidence="2" id="KW-1185">Reference proteome</keyword>
<sequence length="242" mass="27542">MCTVTFIPSGDKIFITSNRDEKHWRSNALSPLVYPGKTGGLLFPKDGDAGGTWIAAHENGNAIVFLNGGFVRHTPEPPYRRSRGLILLYLIDSPDMETAFRDLPLDNIEPFTAVLWNTGQLLECRWTGTQKYIKPLPVTEPHIWSSATLYDEPVVEKRKSWFNKWLLQHKQPSPDDILHFHQFTGDGDTHNDLRMNRNGQVFTVSVTLMALTDEMTQMHYLDLKNNTAFTQQLTVDKSLAGR</sequence>
<gene>
    <name evidence="1" type="ORF">A4R26_20370</name>
</gene>
<accession>A0A1V9FPM3</accession>
<evidence type="ECO:0000313" key="2">
    <source>
        <dbReference type="Proteomes" id="UP000192276"/>
    </source>
</evidence>
<organism evidence="1 2">
    <name type="scientific">Niastella populi</name>
    <dbReference type="NCBI Taxonomy" id="550983"/>
    <lineage>
        <taxon>Bacteria</taxon>
        <taxon>Pseudomonadati</taxon>
        <taxon>Bacteroidota</taxon>
        <taxon>Chitinophagia</taxon>
        <taxon>Chitinophagales</taxon>
        <taxon>Chitinophagaceae</taxon>
        <taxon>Niastella</taxon>
    </lineage>
</organism>
<dbReference type="InterPro" id="IPR008551">
    <property type="entry name" value="TANGO2"/>
</dbReference>
<dbReference type="Pfam" id="PF05742">
    <property type="entry name" value="TANGO2"/>
    <property type="match status" value="1"/>
</dbReference>
<dbReference type="EMBL" id="LWBP01000156">
    <property type="protein sequence ID" value="OQP60314.1"/>
    <property type="molecule type" value="Genomic_DNA"/>
</dbReference>